<evidence type="ECO:0000313" key="3">
    <source>
        <dbReference type="EMBL" id="TWR86738.1"/>
    </source>
</evidence>
<dbReference type="Gene3D" id="2.60.40.1090">
    <property type="entry name" value="Fimbrial-type adhesion domain"/>
    <property type="match status" value="1"/>
</dbReference>
<evidence type="ECO:0000259" key="2">
    <source>
        <dbReference type="Pfam" id="PF00419"/>
    </source>
</evidence>
<dbReference type="InterPro" id="IPR050263">
    <property type="entry name" value="Bact_Fimbrial_Adh_Pro"/>
</dbReference>
<feature type="chain" id="PRO_5022727996" evidence="1">
    <location>
        <begin position="31"/>
        <end position="183"/>
    </location>
</feature>
<comment type="caution">
    <text evidence="3">The sequence shown here is derived from an EMBL/GenBank/DDBJ whole genome shotgun (WGS) entry which is preliminary data.</text>
</comment>
<dbReference type="Proteomes" id="UP000317901">
    <property type="component" value="Unassembled WGS sequence"/>
</dbReference>
<dbReference type="InterPro" id="IPR008966">
    <property type="entry name" value="Adhesion_dom_sf"/>
</dbReference>
<dbReference type="InterPro" id="IPR000259">
    <property type="entry name" value="Adhesion_dom_fimbrial"/>
</dbReference>
<gene>
    <name evidence="3" type="ORF">FJD37_17895</name>
</gene>
<dbReference type="PANTHER" id="PTHR33420:SF9">
    <property type="entry name" value="MINOR FIMBRIAL SUBUNIT"/>
    <property type="match status" value="1"/>
</dbReference>
<accession>A0A5C5PTL2</accession>
<evidence type="ECO:0000313" key="4">
    <source>
        <dbReference type="Proteomes" id="UP000317901"/>
    </source>
</evidence>
<dbReference type="OrthoDB" id="6462343at2"/>
<sequence>MNSERINTGQTPVIAALMLMALMQSPMTKAADNLSFKGNLIAEPCTLRPGDDALSLDMQDVSSQELYANTRTPGRVFQIHLEGCDSSITDSVTTTFTGTPNAALPGLLALDGGSVARGIALGLETPANVPLPINVTSDKQALNDGDNVIEFKAYVRAEPQAIVDKSIKAGVFTATSTFTLDYP</sequence>
<dbReference type="GO" id="GO:0009289">
    <property type="term" value="C:pilus"/>
    <property type="evidence" value="ECO:0007669"/>
    <property type="project" value="InterPro"/>
</dbReference>
<dbReference type="InterPro" id="IPR036937">
    <property type="entry name" value="Adhesion_dom_fimbrial_sf"/>
</dbReference>
<keyword evidence="1" id="KW-0732">Signal</keyword>
<dbReference type="AlphaFoldDB" id="A0A5C5PTL2"/>
<protein>
    <submittedName>
        <fullName evidence="3">Type 1 fimbrial protein</fullName>
    </submittedName>
</protein>
<reference evidence="3 4" key="1">
    <citation type="submission" date="2019-06" db="EMBL/GenBank/DDBJ databases">
        <title>Pseudomonas bimorpha sp. nov. isolated from bovine raw milk and skim milk concentrate.</title>
        <authorList>
            <person name="Hofmann K."/>
            <person name="Huptas C."/>
            <person name="Doll E."/>
            <person name="Scherer S."/>
            <person name="Wenning M."/>
        </authorList>
    </citation>
    <scope>NUCLEOTIDE SEQUENCE [LARGE SCALE GENOMIC DNA]</scope>
    <source>
        <strain evidence="3 4">DSM 108990</strain>
    </source>
</reference>
<dbReference type="Pfam" id="PF00419">
    <property type="entry name" value="Fimbrial"/>
    <property type="match status" value="1"/>
</dbReference>
<dbReference type="PANTHER" id="PTHR33420">
    <property type="entry name" value="FIMBRIAL SUBUNIT ELFA-RELATED"/>
    <property type="match status" value="1"/>
</dbReference>
<name>A0A5C5PTL2_9PSED</name>
<feature type="domain" description="Fimbrial-type adhesion" evidence="2">
    <location>
        <begin position="35"/>
        <end position="182"/>
    </location>
</feature>
<evidence type="ECO:0000256" key="1">
    <source>
        <dbReference type="SAM" id="SignalP"/>
    </source>
</evidence>
<organism evidence="3 4">
    <name type="scientific">Pseudomonas saxonica</name>
    <dbReference type="NCBI Taxonomy" id="2600598"/>
    <lineage>
        <taxon>Bacteria</taxon>
        <taxon>Pseudomonadati</taxon>
        <taxon>Pseudomonadota</taxon>
        <taxon>Gammaproteobacteria</taxon>
        <taxon>Pseudomonadales</taxon>
        <taxon>Pseudomonadaceae</taxon>
        <taxon>Pseudomonas</taxon>
    </lineage>
</organism>
<dbReference type="SUPFAM" id="SSF49401">
    <property type="entry name" value="Bacterial adhesins"/>
    <property type="match status" value="1"/>
</dbReference>
<dbReference type="EMBL" id="VFIP01000040">
    <property type="protein sequence ID" value="TWR86738.1"/>
    <property type="molecule type" value="Genomic_DNA"/>
</dbReference>
<dbReference type="GO" id="GO:0043709">
    <property type="term" value="P:cell adhesion involved in single-species biofilm formation"/>
    <property type="evidence" value="ECO:0007669"/>
    <property type="project" value="TreeGrafter"/>
</dbReference>
<feature type="signal peptide" evidence="1">
    <location>
        <begin position="1"/>
        <end position="30"/>
    </location>
</feature>
<proteinExistence type="predicted"/>